<dbReference type="InterPro" id="IPR012340">
    <property type="entry name" value="NA-bd_OB-fold"/>
</dbReference>
<dbReference type="PANTHER" id="PTHR33507:SF4">
    <property type="entry name" value="NODULATION COMPETITIVENESS PROTEIN NFED"/>
    <property type="match status" value="1"/>
</dbReference>
<proteinExistence type="predicted"/>
<keyword evidence="3 6" id="KW-1133">Transmembrane helix</keyword>
<evidence type="ECO:0000256" key="2">
    <source>
        <dbReference type="ARBA" id="ARBA00022692"/>
    </source>
</evidence>
<comment type="caution">
    <text evidence="11">The sequence shown here is derived from an EMBL/GenBank/DDBJ whole genome shotgun (WGS) entry which is preliminary data.</text>
</comment>
<feature type="transmembrane region" description="Helical" evidence="6">
    <location>
        <begin position="295"/>
        <end position="313"/>
    </location>
</feature>
<name>A0ABU2WL06_9GAMM</name>
<evidence type="ECO:0000256" key="4">
    <source>
        <dbReference type="ARBA" id="ARBA00023136"/>
    </source>
</evidence>
<feature type="region of interest" description="Disordered" evidence="5">
    <location>
        <begin position="130"/>
        <end position="173"/>
    </location>
</feature>
<feature type="chain" id="PRO_5045253165" evidence="7">
    <location>
        <begin position="22"/>
        <end position="468"/>
    </location>
</feature>
<reference evidence="11 12" key="1">
    <citation type="submission" date="2023-09" db="EMBL/GenBank/DDBJ databases">
        <authorList>
            <person name="Rey-Velasco X."/>
        </authorList>
    </citation>
    <scope>NUCLEOTIDE SEQUENCE [LARGE SCALE GENOMIC DNA]</scope>
    <source>
        <strain evidence="11 12">W345</strain>
    </source>
</reference>
<dbReference type="Pfam" id="PF01957">
    <property type="entry name" value="NfeD"/>
    <property type="match status" value="1"/>
</dbReference>
<dbReference type="InterPro" id="IPR052165">
    <property type="entry name" value="Membrane_assoc_protease"/>
</dbReference>
<dbReference type="InterPro" id="IPR056738">
    <property type="entry name" value="NfeD1b_N"/>
</dbReference>
<keyword evidence="4 6" id="KW-0472">Membrane</keyword>
<feature type="domain" description="NfeD-like C-terminal" evidence="8">
    <location>
        <begin position="409"/>
        <end position="461"/>
    </location>
</feature>
<evidence type="ECO:0000256" key="5">
    <source>
        <dbReference type="SAM" id="MobiDB-lite"/>
    </source>
</evidence>
<evidence type="ECO:0000256" key="7">
    <source>
        <dbReference type="SAM" id="SignalP"/>
    </source>
</evidence>
<evidence type="ECO:0000313" key="11">
    <source>
        <dbReference type="EMBL" id="MDT0498551.1"/>
    </source>
</evidence>
<dbReference type="Pfam" id="PF24961">
    <property type="entry name" value="NfeD_membrane"/>
    <property type="match status" value="1"/>
</dbReference>
<dbReference type="RefSeq" id="WP_311365961.1">
    <property type="nucleotide sequence ID" value="NZ_JAVRIC010000023.1"/>
</dbReference>
<keyword evidence="2 6" id="KW-0812">Transmembrane</keyword>
<gene>
    <name evidence="11" type="ORF">RM530_14460</name>
</gene>
<protein>
    <submittedName>
        <fullName evidence="11">Nodulation protein NfeD</fullName>
    </submittedName>
</protein>
<feature type="transmembrane region" description="Helical" evidence="6">
    <location>
        <begin position="266"/>
        <end position="288"/>
    </location>
</feature>
<dbReference type="InterPro" id="IPR056739">
    <property type="entry name" value="NfeD_membrane"/>
</dbReference>
<comment type="subcellular location">
    <subcellularLocation>
        <location evidence="1">Membrane</location>
        <topology evidence="1">Multi-pass membrane protein</topology>
    </subcellularLocation>
</comment>
<accession>A0ABU2WL06</accession>
<sequence>MTGLVRAIALIACVLAPGVHAQAQPPAHAALIEIDGPVGPATSGYFDKASAQAIEDGASLILLRIDTPGGLDGAMRDIIKNILASPVPVVSYVAPGGARAASAGTYILYASHVAAMAPATNLGAATPVPAMGGGFGDEGEQPAGAPAKPGEESPQTDEPADADAAPAKPKSAMEKKVVNDAVAYIRSLAEQRGRNADWAEEAVREGVSLSSSAALERGVVDLIADNIDDLLAKIDGREIETASGPVQIHSRELIVRTYAPDWRFEFLGVLTNPTVAYILMMIGIYGLLLEGYHPGAIVPGVLGAISLLLALFAFQILPVSYAGLGLLLLGVVLMVAEALAPSFGVLGFGGIAAFVIGSVFLMDTDVPGYQVNLGVIIALALAAAGVLVLTLYLLWRARRSPVQTGDPLLIGHTVEVLQFDNGRGWGRVNGERWQLNSDRGLVCGAQARIVSVHGLTLTVEPLETSSPG</sequence>
<dbReference type="SUPFAM" id="SSF141322">
    <property type="entry name" value="NfeD domain-like"/>
    <property type="match status" value="1"/>
</dbReference>
<dbReference type="InterPro" id="IPR029045">
    <property type="entry name" value="ClpP/crotonase-like_dom_sf"/>
</dbReference>
<keyword evidence="7" id="KW-0732">Signal</keyword>
<evidence type="ECO:0000259" key="9">
    <source>
        <dbReference type="Pfam" id="PF24961"/>
    </source>
</evidence>
<feature type="transmembrane region" description="Helical" evidence="6">
    <location>
        <begin position="319"/>
        <end position="336"/>
    </location>
</feature>
<feature type="transmembrane region" description="Helical" evidence="6">
    <location>
        <begin position="343"/>
        <end position="361"/>
    </location>
</feature>
<feature type="domain" description="NfeD integral membrane" evidence="9">
    <location>
        <begin position="274"/>
        <end position="391"/>
    </location>
</feature>
<dbReference type="SUPFAM" id="SSF52096">
    <property type="entry name" value="ClpP/crotonase"/>
    <property type="match status" value="1"/>
</dbReference>
<feature type="domain" description="NfeD1b N-terminal" evidence="10">
    <location>
        <begin position="32"/>
        <end position="133"/>
    </location>
</feature>
<feature type="transmembrane region" description="Helical" evidence="6">
    <location>
        <begin position="373"/>
        <end position="395"/>
    </location>
</feature>
<evidence type="ECO:0000256" key="3">
    <source>
        <dbReference type="ARBA" id="ARBA00022989"/>
    </source>
</evidence>
<dbReference type="Gene3D" id="2.40.50.140">
    <property type="entry name" value="Nucleic acid-binding proteins"/>
    <property type="match status" value="1"/>
</dbReference>
<evidence type="ECO:0000256" key="1">
    <source>
        <dbReference type="ARBA" id="ARBA00004141"/>
    </source>
</evidence>
<evidence type="ECO:0000259" key="10">
    <source>
        <dbReference type="Pfam" id="PF25145"/>
    </source>
</evidence>
<dbReference type="EMBL" id="JAVRIC010000023">
    <property type="protein sequence ID" value="MDT0498551.1"/>
    <property type="molecule type" value="Genomic_DNA"/>
</dbReference>
<evidence type="ECO:0000256" key="6">
    <source>
        <dbReference type="SAM" id="Phobius"/>
    </source>
</evidence>
<dbReference type="Proteomes" id="UP001254608">
    <property type="component" value="Unassembled WGS sequence"/>
</dbReference>
<dbReference type="Gene3D" id="3.90.226.10">
    <property type="entry name" value="2-enoyl-CoA Hydratase, Chain A, domain 1"/>
    <property type="match status" value="1"/>
</dbReference>
<dbReference type="InterPro" id="IPR002810">
    <property type="entry name" value="NfeD-like_C"/>
</dbReference>
<evidence type="ECO:0000313" key="12">
    <source>
        <dbReference type="Proteomes" id="UP001254608"/>
    </source>
</evidence>
<dbReference type="Pfam" id="PF25145">
    <property type="entry name" value="NfeD1b_N"/>
    <property type="match status" value="1"/>
</dbReference>
<dbReference type="CDD" id="cd07020">
    <property type="entry name" value="Clp_protease_NfeD_1"/>
    <property type="match status" value="1"/>
</dbReference>
<organism evidence="11 12">
    <name type="scientific">Banduia mediterranea</name>
    <dbReference type="NCBI Taxonomy" id="3075609"/>
    <lineage>
        <taxon>Bacteria</taxon>
        <taxon>Pseudomonadati</taxon>
        <taxon>Pseudomonadota</taxon>
        <taxon>Gammaproteobacteria</taxon>
        <taxon>Nevskiales</taxon>
        <taxon>Algiphilaceae</taxon>
        <taxon>Banduia</taxon>
    </lineage>
</organism>
<feature type="signal peptide" evidence="7">
    <location>
        <begin position="1"/>
        <end position="21"/>
    </location>
</feature>
<dbReference type="PANTHER" id="PTHR33507">
    <property type="entry name" value="INNER MEMBRANE PROTEIN YBBJ"/>
    <property type="match status" value="1"/>
</dbReference>
<keyword evidence="12" id="KW-1185">Reference proteome</keyword>
<evidence type="ECO:0000259" key="8">
    <source>
        <dbReference type="Pfam" id="PF01957"/>
    </source>
</evidence>